<dbReference type="Pfam" id="PF03205">
    <property type="entry name" value="MobB"/>
    <property type="match status" value="1"/>
</dbReference>
<dbReference type="SUPFAM" id="SSF52540">
    <property type="entry name" value="P-loop containing nucleoside triphosphate hydrolases"/>
    <property type="match status" value="1"/>
</dbReference>
<feature type="region of interest" description="Disordered" evidence="1">
    <location>
        <begin position="35"/>
        <end position="54"/>
    </location>
</feature>
<dbReference type="EMBL" id="RBZM01000004">
    <property type="protein sequence ID" value="RKP55109.1"/>
    <property type="molecule type" value="Genomic_DNA"/>
</dbReference>
<protein>
    <submittedName>
        <fullName evidence="3">Molybdopterin-guanine dinucleotide biosynthesis protein B</fullName>
    </submittedName>
</protein>
<dbReference type="InterPro" id="IPR052539">
    <property type="entry name" value="MGD_biosynthesis_adapter"/>
</dbReference>
<organism evidence="3 4">
    <name type="scientific">Cohnella endophytica</name>
    <dbReference type="NCBI Taxonomy" id="2419778"/>
    <lineage>
        <taxon>Bacteria</taxon>
        <taxon>Bacillati</taxon>
        <taxon>Bacillota</taxon>
        <taxon>Bacilli</taxon>
        <taxon>Bacillales</taxon>
        <taxon>Paenibacillaceae</taxon>
        <taxon>Cohnella</taxon>
    </lineage>
</organism>
<keyword evidence="4" id="KW-1185">Reference proteome</keyword>
<evidence type="ECO:0000313" key="3">
    <source>
        <dbReference type="EMBL" id="RKP55109.1"/>
    </source>
</evidence>
<dbReference type="OrthoDB" id="9786803at2"/>
<dbReference type="InterPro" id="IPR004435">
    <property type="entry name" value="MobB_dom"/>
</dbReference>
<dbReference type="PANTHER" id="PTHR40072:SF1">
    <property type="entry name" value="MOLYBDOPTERIN-GUANINE DINUCLEOTIDE BIOSYNTHESIS ADAPTER PROTEIN"/>
    <property type="match status" value="1"/>
</dbReference>
<proteinExistence type="predicted"/>
<dbReference type="Gene3D" id="3.40.50.300">
    <property type="entry name" value="P-loop containing nucleotide triphosphate hydrolases"/>
    <property type="match status" value="1"/>
</dbReference>
<evidence type="ECO:0000256" key="1">
    <source>
        <dbReference type="SAM" id="MobiDB-lite"/>
    </source>
</evidence>
<evidence type="ECO:0000313" key="4">
    <source>
        <dbReference type="Proteomes" id="UP000282076"/>
    </source>
</evidence>
<dbReference type="AlphaFoldDB" id="A0A494XYT6"/>
<comment type="caution">
    <text evidence="3">The sequence shown here is derived from an EMBL/GenBank/DDBJ whole genome shotgun (WGS) entry which is preliminary data.</text>
</comment>
<dbReference type="CDD" id="cd03116">
    <property type="entry name" value="MobB"/>
    <property type="match status" value="1"/>
</dbReference>
<dbReference type="InterPro" id="IPR027417">
    <property type="entry name" value="P-loop_NTPase"/>
</dbReference>
<dbReference type="PANTHER" id="PTHR40072">
    <property type="entry name" value="MOLYBDOPTERIN-GUANINE DINUCLEOTIDE BIOSYNTHESIS ADAPTER PROTEIN-RELATED"/>
    <property type="match status" value="1"/>
</dbReference>
<reference evidence="3 4" key="1">
    <citation type="submission" date="2018-10" db="EMBL/GenBank/DDBJ databases">
        <title>Cohnella sp. M2MS4P-1, whole genome shotgun sequence.</title>
        <authorList>
            <person name="Tuo L."/>
        </authorList>
    </citation>
    <scope>NUCLEOTIDE SEQUENCE [LARGE SCALE GENOMIC DNA]</scope>
    <source>
        <strain evidence="3 4">M2MS4P-1</strain>
    </source>
</reference>
<accession>A0A494XYT6</accession>
<dbReference type="NCBIfam" id="TIGR00176">
    <property type="entry name" value="mobB"/>
    <property type="match status" value="1"/>
</dbReference>
<feature type="domain" description="Molybdopterin-guanine dinucleotide biosynthesis protein B (MobB)" evidence="2">
    <location>
        <begin position="3"/>
        <end position="130"/>
    </location>
</feature>
<dbReference type="RefSeq" id="WP_120975549.1">
    <property type="nucleotide sequence ID" value="NZ_RBZM01000004.1"/>
</dbReference>
<evidence type="ECO:0000259" key="2">
    <source>
        <dbReference type="Pfam" id="PF03205"/>
    </source>
</evidence>
<dbReference type="Proteomes" id="UP000282076">
    <property type="component" value="Unassembled WGS sequence"/>
</dbReference>
<sequence length="172" mass="19357">MDIIQIVGYKNSGKTTLTCELVRAFSSKGLRVGTIKHDAHDHDPEPQGTDTRSHREAGAEITAFSSPSRTAWVEEHTTPLEQLVVRMEQRALDVLLIEGYKSAPYPKIALLRGEEDINLLALPNLLSVVSREPNPTLTAIAEQRRLPLFIHPDLRSFTPIIAYLLDRRERLL</sequence>
<dbReference type="GO" id="GO:0006777">
    <property type="term" value="P:Mo-molybdopterin cofactor biosynthetic process"/>
    <property type="evidence" value="ECO:0007669"/>
    <property type="project" value="InterPro"/>
</dbReference>
<dbReference type="GO" id="GO:0005525">
    <property type="term" value="F:GTP binding"/>
    <property type="evidence" value="ECO:0007669"/>
    <property type="project" value="InterPro"/>
</dbReference>
<gene>
    <name evidence="3" type="primary">mobB</name>
    <name evidence="3" type="ORF">D7Z26_07745</name>
</gene>
<name>A0A494XYT6_9BACL</name>